<dbReference type="CDD" id="cd24017">
    <property type="entry name" value="ASKHA_T2SSL_N"/>
    <property type="match status" value="1"/>
</dbReference>
<keyword evidence="14" id="KW-1185">Reference proteome</keyword>
<dbReference type="Proteomes" id="UP001364472">
    <property type="component" value="Unassembled WGS sequence"/>
</dbReference>
<keyword evidence="8" id="KW-1133">Transmembrane helix</keyword>
<dbReference type="InterPro" id="IPR043129">
    <property type="entry name" value="ATPase_NBD"/>
</dbReference>
<comment type="similarity">
    <text evidence="2 10">Belongs to the GSP L family.</text>
</comment>
<evidence type="ECO:0000256" key="8">
    <source>
        <dbReference type="ARBA" id="ARBA00022989"/>
    </source>
</evidence>
<evidence type="ECO:0000256" key="6">
    <source>
        <dbReference type="ARBA" id="ARBA00022692"/>
    </source>
</evidence>
<evidence type="ECO:0000256" key="10">
    <source>
        <dbReference type="PIRNR" id="PIRNR015761"/>
    </source>
</evidence>
<evidence type="ECO:0000259" key="11">
    <source>
        <dbReference type="Pfam" id="PF05134"/>
    </source>
</evidence>
<evidence type="ECO:0000256" key="9">
    <source>
        <dbReference type="ARBA" id="ARBA00023136"/>
    </source>
</evidence>
<evidence type="ECO:0000256" key="2">
    <source>
        <dbReference type="ARBA" id="ARBA00005318"/>
    </source>
</evidence>
<feature type="domain" description="GspL cytoplasmic actin-ATPase-like" evidence="11">
    <location>
        <begin position="40"/>
        <end position="230"/>
    </location>
</feature>
<keyword evidence="5" id="KW-0997">Cell inner membrane</keyword>
<dbReference type="GO" id="GO:0005886">
    <property type="term" value="C:plasma membrane"/>
    <property type="evidence" value="ECO:0007669"/>
    <property type="project" value="UniProtKB-SubCell"/>
</dbReference>
<dbReference type="InterPro" id="IPR025691">
    <property type="entry name" value="GspL_pp_dom"/>
</dbReference>
<reference evidence="13 14" key="1">
    <citation type="journal article" date="2016" name="Antonie Van Leeuwenhoek">
        <title>Denitratimonas tolerans gen. nov., sp. nov., a denitrifying bacterium isolated from a bioreactor for tannery wastewater treatment.</title>
        <authorList>
            <person name="Han S.I."/>
            <person name="Kim J.O."/>
            <person name="Lee Y.R."/>
            <person name="Ekpeghere K.I."/>
            <person name="Koh S.C."/>
            <person name="Whang K.S."/>
        </authorList>
    </citation>
    <scope>NUCLEOTIDE SEQUENCE [LARGE SCALE GENOMIC DNA]</scope>
    <source>
        <strain evidence="13 14">KACC 17565</strain>
    </source>
</reference>
<dbReference type="Gene3D" id="3.30.420.380">
    <property type="match status" value="1"/>
</dbReference>
<evidence type="ECO:0000256" key="7">
    <source>
        <dbReference type="ARBA" id="ARBA00022927"/>
    </source>
</evidence>
<dbReference type="SUPFAM" id="SSF53067">
    <property type="entry name" value="Actin-like ATPase domain"/>
    <property type="match status" value="1"/>
</dbReference>
<comment type="function">
    <text evidence="10">Inner membrane component of the type II secretion system required for the energy-dependent secretion of extracellular factors such as proteases and toxins from the periplasm.</text>
</comment>
<gene>
    <name evidence="13" type="primary">gspL</name>
    <name evidence="13" type="ORF">WB794_02030</name>
</gene>
<protein>
    <recommendedName>
        <fullName evidence="10">Type II secretion system protein L</fullName>
        <shortName evidence="10">T2SS protein L</shortName>
    </recommendedName>
</protein>
<evidence type="ECO:0000256" key="4">
    <source>
        <dbReference type="ARBA" id="ARBA00022475"/>
    </source>
</evidence>
<dbReference type="InterPro" id="IPR024230">
    <property type="entry name" value="GspL_cyto_dom"/>
</dbReference>
<dbReference type="GO" id="GO:0015627">
    <property type="term" value="C:type II protein secretion system complex"/>
    <property type="evidence" value="ECO:0007669"/>
    <property type="project" value="InterPro"/>
</dbReference>
<dbReference type="RefSeq" id="WP_337334174.1">
    <property type="nucleotide sequence ID" value="NZ_JBBDHC010000002.1"/>
</dbReference>
<evidence type="ECO:0000313" key="14">
    <source>
        <dbReference type="Proteomes" id="UP001364472"/>
    </source>
</evidence>
<dbReference type="GO" id="GO:0015628">
    <property type="term" value="P:protein secretion by the type II secretion system"/>
    <property type="evidence" value="ECO:0007669"/>
    <property type="project" value="InterPro"/>
</dbReference>
<keyword evidence="7 10" id="KW-0653">Protein transport</keyword>
<dbReference type="Pfam" id="PF12693">
    <property type="entry name" value="GspL_C"/>
    <property type="match status" value="1"/>
</dbReference>
<evidence type="ECO:0000259" key="12">
    <source>
        <dbReference type="Pfam" id="PF12693"/>
    </source>
</evidence>
<dbReference type="InterPro" id="IPR007812">
    <property type="entry name" value="T2SS_protein-GspL"/>
</dbReference>
<comment type="caution">
    <text evidence="13">The sequence shown here is derived from an EMBL/GenBank/DDBJ whole genome shotgun (WGS) entry which is preliminary data.</text>
</comment>
<evidence type="ECO:0000256" key="5">
    <source>
        <dbReference type="ARBA" id="ARBA00022519"/>
    </source>
</evidence>
<evidence type="ECO:0000256" key="3">
    <source>
        <dbReference type="ARBA" id="ARBA00022448"/>
    </source>
</evidence>
<dbReference type="GO" id="GO:0009276">
    <property type="term" value="C:Gram-negative-bacterium-type cell wall"/>
    <property type="evidence" value="ECO:0007669"/>
    <property type="project" value="InterPro"/>
</dbReference>
<sequence length="392" mass="41913">MPHRHLIRILDDERAQWLALDRAGRVLAGPTPGFPPHAPQGDTVVLVPSAEVLLLEAPRIARQRRQLERGLPFAIEDQLGEPVEQCHVAAFDDGRPETVLALAAARARMEAWLALLSRHGVRADCLVPESLLLPQGTGPVLLLDGDCATLRHARGGVLAGRVEEVAGWLALFADSGATAPLQILGRSVDASISWPAGIEHTAVDVPVWLATRLATLDLDQSNLLVGDYRPQDARANPGRGWAWAAILAAAGVLLGMTSMAVERWQLDRLHASQRAQMETLLREALPDVQRVVDPRAQVAAELARRGGAARGEGVLGLLARIAPLLSGSGRYTLDGLEYRAGTLDLTLRGGDVATLDELRERMASLGLAAELTAMTPGSSGVEGKLRVREGGR</sequence>
<proteinExistence type="inferred from homology"/>
<keyword evidence="3 10" id="KW-0813">Transport</keyword>
<dbReference type="AlphaFoldDB" id="A0AAW9R2J6"/>
<dbReference type="Pfam" id="PF05134">
    <property type="entry name" value="T2SSL"/>
    <property type="match status" value="1"/>
</dbReference>
<evidence type="ECO:0000313" key="13">
    <source>
        <dbReference type="EMBL" id="MEJ1248458.1"/>
    </source>
</evidence>
<comment type="subcellular location">
    <subcellularLocation>
        <location evidence="1">Cell inner membrane</location>
        <topology evidence="1">Single-pass membrane protein</topology>
    </subcellularLocation>
</comment>
<keyword evidence="6" id="KW-0812">Transmembrane</keyword>
<feature type="domain" description="GspL periplasmic" evidence="12">
    <location>
        <begin position="241"/>
        <end position="389"/>
    </location>
</feature>
<dbReference type="Gene3D" id="3.30.1360.100">
    <property type="entry name" value="General secretion pathway protein M, EpsM"/>
    <property type="match status" value="1"/>
</dbReference>
<accession>A0AAW9R2J6</accession>
<evidence type="ECO:0000256" key="1">
    <source>
        <dbReference type="ARBA" id="ARBA00004377"/>
    </source>
</evidence>
<keyword evidence="4" id="KW-1003">Cell membrane</keyword>
<dbReference type="EMBL" id="JBBDHC010000002">
    <property type="protein sequence ID" value="MEJ1248458.1"/>
    <property type="molecule type" value="Genomic_DNA"/>
</dbReference>
<organism evidence="13 14">
    <name type="scientific">Denitratimonas tolerans</name>
    <dbReference type="NCBI Taxonomy" id="1338420"/>
    <lineage>
        <taxon>Bacteria</taxon>
        <taxon>Pseudomonadati</taxon>
        <taxon>Pseudomonadota</taxon>
        <taxon>Gammaproteobacteria</taxon>
        <taxon>Lysobacterales</taxon>
        <taxon>Lysobacteraceae</taxon>
        <taxon>Denitratimonas</taxon>
    </lineage>
</organism>
<dbReference type="NCBIfam" id="TIGR01709">
    <property type="entry name" value="typeII_sec_gspL"/>
    <property type="match status" value="1"/>
</dbReference>
<name>A0AAW9R2J6_9GAMM</name>
<keyword evidence="9" id="KW-0472">Membrane</keyword>
<dbReference type="PIRSF" id="PIRSF015761">
    <property type="entry name" value="Protein_L"/>
    <property type="match status" value="1"/>
</dbReference>